<dbReference type="Proteomes" id="UP000077098">
    <property type="component" value="Unassembled WGS sequence"/>
</dbReference>
<dbReference type="Gene3D" id="1.20.120.550">
    <property type="entry name" value="Membrane associated eicosanoid/glutathione metabolism-like domain"/>
    <property type="match status" value="1"/>
</dbReference>
<evidence type="ECO:0000256" key="5">
    <source>
        <dbReference type="SAM" id="Phobius"/>
    </source>
</evidence>
<name>A0A176XDU1_AGRTU</name>
<evidence type="ECO:0000313" key="7">
    <source>
        <dbReference type="Proteomes" id="UP000077098"/>
    </source>
</evidence>
<keyword evidence="2 5" id="KW-0812">Transmembrane</keyword>
<dbReference type="InterPro" id="IPR023352">
    <property type="entry name" value="MAPEG-like_dom_sf"/>
</dbReference>
<evidence type="ECO:0000313" key="6">
    <source>
        <dbReference type="EMBL" id="OAE47506.1"/>
    </source>
</evidence>
<accession>A0A176XDU1</accession>
<dbReference type="AlphaFoldDB" id="A0A176XDU1"/>
<comment type="caution">
    <text evidence="6">The sequence shown here is derived from an EMBL/GenBank/DDBJ whole genome shotgun (WGS) entry which is preliminary data.</text>
</comment>
<evidence type="ECO:0000256" key="2">
    <source>
        <dbReference type="ARBA" id="ARBA00022692"/>
    </source>
</evidence>
<dbReference type="Pfam" id="PF01124">
    <property type="entry name" value="MAPEG"/>
    <property type="match status" value="1"/>
</dbReference>
<keyword evidence="4 5" id="KW-0472">Membrane</keyword>
<dbReference type="SUPFAM" id="SSF161084">
    <property type="entry name" value="MAPEG domain-like"/>
    <property type="match status" value="1"/>
</dbReference>
<keyword evidence="3 5" id="KW-1133">Transmembrane helix</keyword>
<dbReference type="RefSeq" id="WP_063948333.1">
    <property type="nucleotide sequence ID" value="NZ_CP072308.1"/>
</dbReference>
<dbReference type="PANTHER" id="PTHR35371">
    <property type="entry name" value="INNER MEMBRANE PROTEIN"/>
    <property type="match status" value="1"/>
</dbReference>
<reference evidence="6 7" key="1">
    <citation type="submission" date="2016-05" db="EMBL/GenBank/DDBJ databases">
        <authorList>
            <person name="Lavstsen T."/>
            <person name="Jespersen J.S."/>
        </authorList>
    </citation>
    <scope>NUCLEOTIDE SEQUENCE [LARGE SCALE GENOMIC DNA]</scope>
    <source>
        <strain evidence="6 7">KCJ1736</strain>
    </source>
</reference>
<dbReference type="PANTHER" id="PTHR35371:SF1">
    <property type="entry name" value="BLR7753 PROTEIN"/>
    <property type="match status" value="1"/>
</dbReference>
<feature type="transmembrane region" description="Helical" evidence="5">
    <location>
        <begin position="118"/>
        <end position="136"/>
    </location>
</feature>
<proteinExistence type="predicted"/>
<evidence type="ECO:0008006" key="8">
    <source>
        <dbReference type="Google" id="ProtNLM"/>
    </source>
</evidence>
<evidence type="ECO:0000256" key="1">
    <source>
        <dbReference type="ARBA" id="ARBA00004370"/>
    </source>
</evidence>
<evidence type="ECO:0000256" key="3">
    <source>
        <dbReference type="ARBA" id="ARBA00022989"/>
    </source>
</evidence>
<dbReference type="InterPro" id="IPR001129">
    <property type="entry name" value="Membr-assoc_MAPEG"/>
</dbReference>
<feature type="transmembrane region" description="Helical" evidence="5">
    <location>
        <begin position="6"/>
        <end position="28"/>
    </location>
</feature>
<dbReference type="GO" id="GO:0016020">
    <property type="term" value="C:membrane"/>
    <property type="evidence" value="ECO:0007669"/>
    <property type="project" value="UniProtKB-SubCell"/>
</dbReference>
<comment type="subcellular location">
    <subcellularLocation>
        <location evidence="1">Membrane</location>
    </subcellularLocation>
</comment>
<dbReference type="EMBL" id="LXPS01000010">
    <property type="protein sequence ID" value="OAE47506.1"/>
    <property type="molecule type" value="Genomic_DNA"/>
</dbReference>
<evidence type="ECO:0000256" key="4">
    <source>
        <dbReference type="ARBA" id="ARBA00023136"/>
    </source>
</evidence>
<protein>
    <recommendedName>
        <fullName evidence="8">MAPEG family protein</fullName>
    </recommendedName>
</protein>
<gene>
    <name evidence="6" type="ORF">A7J57_19720</name>
</gene>
<sequence length="137" mass="14969">MQPTFLAASPFLPLIGLSVLLLVAHVLLQGMMATRELGREWNAGPRDGEQKPQGKLSGRASRASANFRETYPAFLALAFGVIMAGDPSGIALIGAWLWLICRIIYIPLYLAGVPYIRSFVWLGSMLGLALMFVVLMF</sequence>
<organism evidence="6 7">
    <name type="scientific">Agrobacterium tumefaciens</name>
    <dbReference type="NCBI Taxonomy" id="358"/>
    <lineage>
        <taxon>Bacteria</taxon>
        <taxon>Pseudomonadati</taxon>
        <taxon>Pseudomonadota</taxon>
        <taxon>Alphaproteobacteria</taxon>
        <taxon>Hyphomicrobiales</taxon>
        <taxon>Rhizobiaceae</taxon>
        <taxon>Rhizobium/Agrobacterium group</taxon>
        <taxon>Agrobacterium</taxon>
        <taxon>Agrobacterium tumefaciens complex</taxon>
    </lineage>
</organism>